<feature type="domain" description="Threonine/serine exporter-like N-terminal" evidence="8">
    <location>
        <begin position="23"/>
        <end position="262"/>
    </location>
</feature>
<keyword evidence="5 7" id="KW-0472">Membrane</keyword>
<keyword evidence="10" id="KW-1185">Reference proteome</keyword>
<evidence type="ECO:0000256" key="3">
    <source>
        <dbReference type="ARBA" id="ARBA00022692"/>
    </source>
</evidence>
<protein>
    <submittedName>
        <fullName evidence="9">Threonine/serine exporter</fullName>
    </submittedName>
</protein>
<dbReference type="GO" id="GO:0022857">
    <property type="term" value="F:transmembrane transporter activity"/>
    <property type="evidence" value="ECO:0007669"/>
    <property type="project" value="InterPro"/>
</dbReference>
<evidence type="ECO:0000313" key="10">
    <source>
        <dbReference type="Proteomes" id="UP000287969"/>
    </source>
</evidence>
<keyword evidence="4 7" id="KW-1133">Transmembrane helix</keyword>
<keyword evidence="2" id="KW-1003">Cell membrane</keyword>
<dbReference type="OrthoDB" id="9813917at2"/>
<dbReference type="InterPro" id="IPR050539">
    <property type="entry name" value="ThrE_Dicarb/AminoAcid_Exp"/>
</dbReference>
<dbReference type="PANTHER" id="PTHR34390:SF2">
    <property type="entry name" value="SUCCINATE TRANSPORTER SUBUNIT YJJP-RELATED"/>
    <property type="match status" value="1"/>
</dbReference>
<evidence type="ECO:0000259" key="8">
    <source>
        <dbReference type="Pfam" id="PF06738"/>
    </source>
</evidence>
<comment type="subcellular location">
    <subcellularLocation>
        <location evidence="1">Cell membrane</location>
        <topology evidence="1">Multi-pass membrane protein</topology>
    </subcellularLocation>
</comment>
<dbReference type="Pfam" id="PF06738">
    <property type="entry name" value="ThrE"/>
    <property type="match status" value="1"/>
</dbReference>
<comment type="similarity">
    <text evidence="6">Belongs to the ThrE exporter (TC 2.A.79) family.</text>
</comment>
<organism evidence="9 10">
    <name type="scientific">Acidilutibacter cellobiosedens</name>
    <dbReference type="NCBI Taxonomy" id="2507161"/>
    <lineage>
        <taxon>Bacteria</taxon>
        <taxon>Bacillati</taxon>
        <taxon>Bacillota</taxon>
        <taxon>Tissierellia</taxon>
        <taxon>Tissierellales</taxon>
        <taxon>Acidilutibacteraceae</taxon>
        <taxon>Acidilutibacter</taxon>
    </lineage>
</organism>
<feature type="transmembrane region" description="Helical" evidence="7">
    <location>
        <begin position="245"/>
        <end position="266"/>
    </location>
</feature>
<evidence type="ECO:0000256" key="7">
    <source>
        <dbReference type="SAM" id="Phobius"/>
    </source>
</evidence>
<sequence>MCEKINGIIKENEDGYTLECFNLVTRMGEMMLLNGGEIFRTDQAMRYAAEALGLKEFNAYVIANGIFASIVVNGKFYSSRICAVPLAPIMLCRVEALNNLSRRIAGGKCSSIDIKRELERIEKMNSSGNLLKILASGCGSASFCYLFKGSITDSLVALVGGMVLYIFLIFGVPKANLPKIMVNIIGSLLVSLTCCGLYSIGFGNNLDRIIIGSIFPLVPGIPLTNSIRNFLENDYLSGIIRLMDTLLTAGCIAMGVGIAMKIWSMIRGGIF</sequence>
<dbReference type="EMBL" id="CP035282">
    <property type="protein sequence ID" value="QAT62902.1"/>
    <property type="molecule type" value="Genomic_DNA"/>
</dbReference>
<reference evidence="10" key="1">
    <citation type="submission" date="2019-01" db="EMBL/GenBank/DDBJ databases">
        <title>Draft genomes of a novel of Sporanaerobacter strains.</title>
        <authorList>
            <person name="Ma S."/>
        </authorList>
    </citation>
    <scope>NUCLEOTIDE SEQUENCE [LARGE SCALE GENOMIC DNA]</scope>
    <source>
        <strain evidence="10">NJN-17</strain>
    </source>
</reference>
<evidence type="ECO:0000313" key="9">
    <source>
        <dbReference type="EMBL" id="QAT62902.1"/>
    </source>
</evidence>
<dbReference type="PANTHER" id="PTHR34390">
    <property type="entry name" value="UPF0442 PROTEIN YJJB-RELATED"/>
    <property type="match status" value="1"/>
</dbReference>
<dbReference type="InterPro" id="IPR010619">
    <property type="entry name" value="ThrE-like_N"/>
</dbReference>
<evidence type="ECO:0000256" key="2">
    <source>
        <dbReference type="ARBA" id="ARBA00022475"/>
    </source>
</evidence>
<keyword evidence="3 7" id="KW-0812">Transmembrane</keyword>
<evidence type="ECO:0000256" key="4">
    <source>
        <dbReference type="ARBA" id="ARBA00022989"/>
    </source>
</evidence>
<dbReference type="GO" id="GO:0005886">
    <property type="term" value="C:plasma membrane"/>
    <property type="evidence" value="ECO:0007669"/>
    <property type="project" value="UniProtKB-SubCell"/>
</dbReference>
<name>A0A410QFP0_9FIRM</name>
<dbReference type="AlphaFoldDB" id="A0A410QFP0"/>
<proteinExistence type="inferred from homology"/>
<evidence type="ECO:0000256" key="6">
    <source>
        <dbReference type="ARBA" id="ARBA00034125"/>
    </source>
</evidence>
<dbReference type="RefSeq" id="WP_071141241.1">
    <property type="nucleotide sequence ID" value="NZ_CP035282.1"/>
</dbReference>
<dbReference type="KEGG" id="spoa:EQM13_15670"/>
<gene>
    <name evidence="9" type="ORF">EQM13_15670</name>
</gene>
<dbReference type="Proteomes" id="UP000287969">
    <property type="component" value="Chromosome"/>
</dbReference>
<dbReference type="GO" id="GO:0015744">
    <property type="term" value="P:succinate transport"/>
    <property type="evidence" value="ECO:0007669"/>
    <property type="project" value="TreeGrafter"/>
</dbReference>
<evidence type="ECO:0000256" key="1">
    <source>
        <dbReference type="ARBA" id="ARBA00004651"/>
    </source>
</evidence>
<feature type="transmembrane region" description="Helical" evidence="7">
    <location>
        <begin position="180"/>
        <end position="200"/>
    </location>
</feature>
<accession>A0A410QFP0</accession>
<evidence type="ECO:0000256" key="5">
    <source>
        <dbReference type="ARBA" id="ARBA00023136"/>
    </source>
</evidence>
<feature type="transmembrane region" description="Helical" evidence="7">
    <location>
        <begin position="206"/>
        <end position="224"/>
    </location>
</feature>
<feature type="transmembrane region" description="Helical" evidence="7">
    <location>
        <begin position="154"/>
        <end position="173"/>
    </location>
</feature>